<dbReference type="Pfam" id="PF11316">
    <property type="entry name" value="Rhamno_transf"/>
    <property type="match status" value="1"/>
</dbReference>
<sequence>MLLIRNVVRAPVREIDPDAPPVATYMFTRFNVPIPEYRARLAEEGIDFGDWLRSKRDAFLRYCLPSVLAQSRRDFVWLIGFGERTDEVEEILAACAPHPFIKPVFLTGGGRKLADAVRAEHAARGPAAHVMTVRLDCDDALNVHYFYNMQVSARAAIEAGEIGADRPGMALCFSFGAKLSGKSWCPAVWQQNPFLALLEPGDRPLQTVFSRAHGKIHEVADSRDLHTLQPMWLQVVGQDNVMNRLERREGPVLPVTKEVMALFGLPVGGGQA</sequence>
<proteinExistence type="predicted"/>
<dbReference type="CDD" id="cd00761">
    <property type="entry name" value="Glyco_tranf_GTA_type"/>
    <property type="match status" value="1"/>
</dbReference>
<organism evidence="1 2">
    <name type="scientific">Paragemmobacter ruber</name>
    <dbReference type="NCBI Taxonomy" id="1985673"/>
    <lineage>
        <taxon>Bacteria</taxon>
        <taxon>Pseudomonadati</taxon>
        <taxon>Pseudomonadota</taxon>
        <taxon>Alphaproteobacteria</taxon>
        <taxon>Rhodobacterales</taxon>
        <taxon>Paracoccaceae</taxon>
        <taxon>Paragemmobacter</taxon>
    </lineage>
</organism>
<dbReference type="RefSeq" id="WP_161764731.1">
    <property type="nucleotide sequence ID" value="NZ_JAAATW010000001.1"/>
</dbReference>
<evidence type="ECO:0000313" key="2">
    <source>
        <dbReference type="Proteomes" id="UP001517376"/>
    </source>
</evidence>
<reference evidence="2" key="1">
    <citation type="submission" date="2020-01" db="EMBL/GenBank/DDBJ databases">
        <title>Sphingomonas sp. strain CSW-10.</title>
        <authorList>
            <person name="Chen W.-M."/>
        </authorList>
    </citation>
    <scope>NUCLEOTIDE SEQUENCE [LARGE SCALE GENOMIC DNA]</scope>
    <source>
        <strain evidence="2">CCP-1</strain>
    </source>
</reference>
<protein>
    <recommendedName>
        <fullName evidence="3">Rhamnosyl transferase</fullName>
    </recommendedName>
</protein>
<accession>A0ABW9Y1V5</accession>
<dbReference type="InterPro" id="IPR021466">
    <property type="entry name" value="Put_rhamnosyl_transferase"/>
</dbReference>
<evidence type="ECO:0000313" key="1">
    <source>
        <dbReference type="EMBL" id="NBE05917.1"/>
    </source>
</evidence>
<evidence type="ECO:0008006" key="3">
    <source>
        <dbReference type="Google" id="ProtNLM"/>
    </source>
</evidence>
<dbReference type="Proteomes" id="UP001517376">
    <property type="component" value="Unassembled WGS sequence"/>
</dbReference>
<comment type="caution">
    <text evidence="1">The sequence shown here is derived from an EMBL/GenBank/DDBJ whole genome shotgun (WGS) entry which is preliminary data.</text>
</comment>
<keyword evidence="2" id="KW-1185">Reference proteome</keyword>
<gene>
    <name evidence="1" type="ORF">GU920_00035</name>
</gene>
<dbReference type="EMBL" id="JAAATW010000001">
    <property type="protein sequence ID" value="NBE05917.1"/>
    <property type="molecule type" value="Genomic_DNA"/>
</dbReference>
<name>A0ABW9Y1V5_9RHOB</name>